<evidence type="ECO:0000313" key="2">
    <source>
        <dbReference type="EMBL" id="KAJ5556746.1"/>
    </source>
</evidence>
<dbReference type="Proteomes" id="UP001220324">
    <property type="component" value="Unassembled WGS sequence"/>
</dbReference>
<reference evidence="1 3" key="1">
    <citation type="journal article" date="2023" name="IMA Fungus">
        <title>Comparative genomic study of the Penicillium genus elucidates a diverse pangenome and 15 lateral gene transfer events.</title>
        <authorList>
            <person name="Petersen C."/>
            <person name="Sorensen T."/>
            <person name="Nielsen M.R."/>
            <person name="Sondergaard T.E."/>
            <person name="Sorensen J.L."/>
            <person name="Fitzpatrick D.A."/>
            <person name="Frisvad J.C."/>
            <person name="Nielsen K.L."/>
        </authorList>
    </citation>
    <scope>NUCLEOTIDE SEQUENCE [LARGE SCALE GENOMIC DNA]</scope>
    <source>
        <strain evidence="1 3">IBT 35679</strain>
    </source>
</reference>
<gene>
    <name evidence="2" type="ORF">N7494_000661</name>
    <name evidence="1" type="ORF">N7494_006971</name>
</gene>
<dbReference type="EMBL" id="JAQIZZ010000006">
    <property type="protein sequence ID" value="KAJ5537492.1"/>
    <property type="molecule type" value="Genomic_DNA"/>
</dbReference>
<evidence type="ECO:0000313" key="1">
    <source>
        <dbReference type="EMBL" id="KAJ5537492.1"/>
    </source>
</evidence>
<dbReference type="EMBL" id="JAQIZZ010000001">
    <property type="protein sequence ID" value="KAJ5556746.1"/>
    <property type="molecule type" value="Genomic_DNA"/>
</dbReference>
<keyword evidence="3" id="KW-1185">Reference proteome</keyword>
<accession>A0AAD6GE91</accession>
<evidence type="ECO:0000313" key="3">
    <source>
        <dbReference type="Proteomes" id="UP001220324"/>
    </source>
</evidence>
<protein>
    <submittedName>
        <fullName evidence="1">Uncharacterized protein</fullName>
    </submittedName>
</protein>
<name>A0AAD6GE91_9EURO</name>
<dbReference type="AlphaFoldDB" id="A0AAD6GE91"/>
<reference evidence="1" key="2">
    <citation type="submission" date="2023-01" db="EMBL/GenBank/DDBJ databases">
        <authorList>
            <person name="Petersen C."/>
        </authorList>
    </citation>
    <scope>NUCLEOTIDE SEQUENCE</scope>
    <source>
        <strain evidence="1">IBT 35679</strain>
    </source>
</reference>
<comment type="caution">
    <text evidence="1">The sequence shown here is derived from an EMBL/GenBank/DDBJ whole genome shotgun (WGS) entry which is preliminary data.</text>
</comment>
<organism evidence="1 3">
    <name type="scientific">Penicillium frequentans</name>
    <dbReference type="NCBI Taxonomy" id="3151616"/>
    <lineage>
        <taxon>Eukaryota</taxon>
        <taxon>Fungi</taxon>
        <taxon>Dikarya</taxon>
        <taxon>Ascomycota</taxon>
        <taxon>Pezizomycotina</taxon>
        <taxon>Eurotiomycetes</taxon>
        <taxon>Eurotiomycetidae</taxon>
        <taxon>Eurotiales</taxon>
        <taxon>Aspergillaceae</taxon>
        <taxon>Penicillium</taxon>
    </lineage>
</organism>
<sequence length="220" mass="24800">MAAIDSALCLSSKDELDSDGFIYKVDAEAGHRVEEMEVNSIPFASEAGLQFYKLNVLDDPNKRQILNSCFQWFGLGLYRTFGAMPGDYAFRQSDPSSKTESLLIQFWKKGSRVTFWKGSHLEQVPTIKGENNLWRAPRVALAKIGLEPVEIYFEYGGFSIRDTRLFVEVLAGSAITCAVAAEDVLRKWWTPMKLPRSLQRVVSDMEGPTFGMNVTYFDGE</sequence>
<proteinExistence type="predicted"/>